<proteinExistence type="predicted"/>
<dbReference type="Pfam" id="PF00002">
    <property type="entry name" value="7tm_2"/>
    <property type="match status" value="1"/>
</dbReference>
<dbReference type="InterPro" id="IPR000832">
    <property type="entry name" value="GPCR_2_secretin-like"/>
</dbReference>
<accession>K1R572</accession>
<evidence type="ECO:0000313" key="7">
    <source>
        <dbReference type="EMBL" id="EKC38669.1"/>
    </source>
</evidence>
<feature type="transmembrane region" description="Helical" evidence="5">
    <location>
        <begin position="114"/>
        <end position="141"/>
    </location>
</feature>
<feature type="domain" description="G-protein coupled receptors family 2 profile 2" evidence="6">
    <location>
        <begin position="51"/>
        <end position="297"/>
    </location>
</feature>
<evidence type="ECO:0000259" key="6">
    <source>
        <dbReference type="PROSITE" id="PS50261"/>
    </source>
</evidence>
<dbReference type="PROSITE" id="PS50261">
    <property type="entry name" value="G_PROTEIN_RECEP_F2_4"/>
    <property type="match status" value="1"/>
</dbReference>
<dbReference type="CDD" id="cd15039">
    <property type="entry name" value="7tmB3_Methuselah-like"/>
    <property type="match status" value="1"/>
</dbReference>
<protein>
    <submittedName>
        <fullName evidence="8">G_PROTEIN_RECEP_F2_4 domain-containing protein</fullName>
    </submittedName>
    <submittedName>
        <fullName evidence="7">Putative G-protein coupled receptor Mth-like 3</fullName>
    </submittedName>
</protein>
<dbReference type="PANTHER" id="PTHR45902">
    <property type="entry name" value="LATROPHILIN RECEPTOR-LIKE PROTEIN A"/>
    <property type="match status" value="1"/>
</dbReference>
<name>K1R572_MAGGI</name>
<dbReference type="EnsemblMetazoa" id="G29527.1">
    <property type="protein sequence ID" value="G29527.1:cds"/>
    <property type="gene ID" value="G29527"/>
</dbReference>
<gene>
    <name evidence="7" type="ORF">CGI_10009776</name>
</gene>
<dbReference type="InterPro" id="IPR017981">
    <property type="entry name" value="GPCR_2-like_7TM"/>
</dbReference>
<evidence type="ECO:0000256" key="4">
    <source>
        <dbReference type="ARBA" id="ARBA00023136"/>
    </source>
</evidence>
<feature type="transmembrane region" description="Helical" evidence="5">
    <location>
        <begin position="246"/>
        <end position="268"/>
    </location>
</feature>
<dbReference type="EMBL" id="JH816940">
    <property type="protein sequence ID" value="EKC38669.1"/>
    <property type="molecule type" value="Genomic_DNA"/>
</dbReference>
<dbReference type="Proteomes" id="UP000005408">
    <property type="component" value="Unassembled WGS sequence"/>
</dbReference>
<feature type="transmembrane region" description="Helical" evidence="5">
    <location>
        <begin position="203"/>
        <end position="225"/>
    </location>
</feature>
<sequence length="326" mass="36961">MKEEFSFPGLTFSVQPYQKLEHGGTRICVDDLLLLLQTQKKELINTNKTALEIITLACIVISLVSLVVTFITYLFFPSLRTVPGLNNMCLVISLFLAQLFMISSPLFRSSGHKIVFAFTHFSWLATFFWLQVCSFHMYRVFSAKSRSTFHGNQTKKVMTQYGIYAFGLAALIVGANIISTLIVSSGKFSGYDKISTLLTYEKAFIITVIVPLVFVCMTNIFFYILTAYNIHSTPNVENKTGNRMHFSVYIKLFSITGLSWLLQIIDMFLETTMFTYVVAILNGLQGLFIFISYVCNRRVLTMYAEVCCKANRQHSSRSSNTAKTTL</sequence>
<evidence type="ECO:0000313" key="8">
    <source>
        <dbReference type="EnsemblMetazoa" id="G29527.1:cds"/>
    </source>
</evidence>
<dbReference type="HOGENOM" id="CLU_002753_3_0_1"/>
<keyword evidence="3 5" id="KW-1133">Transmembrane helix</keyword>
<feature type="transmembrane region" description="Helical" evidence="5">
    <location>
        <begin position="88"/>
        <end position="108"/>
    </location>
</feature>
<keyword evidence="7" id="KW-0675">Receptor</keyword>
<dbReference type="PANTHER" id="PTHR45902:SF1">
    <property type="entry name" value="LATROPHILIN RECEPTOR-LIKE PROTEIN A"/>
    <property type="match status" value="1"/>
</dbReference>
<evidence type="ECO:0000256" key="3">
    <source>
        <dbReference type="ARBA" id="ARBA00022989"/>
    </source>
</evidence>
<evidence type="ECO:0000256" key="2">
    <source>
        <dbReference type="ARBA" id="ARBA00022692"/>
    </source>
</evidence>
<reference evidence="7" key="1">
    <citation type="journal article" date="2012" name="Nature">
        <title>The oyster genome reveals stress adaptation and complexity of shell formation.</title>
        <authorList>
            <person name="Zhang G."/>
            <person name="Fang X."/>
            <person name="Guo X."/>
            <person name="Li L."/>
            <person name="Luo R."/>
            <person name="Xu F."/>
            <person name="Yang P."/>
            <person name="Zhang L."/>
            <person name="Wang X."/>
            <person name="Qi H."/>
            <person name="Xiong Z."/>
            <person name="Que H."/>
            <person name="Xie Y."/>
            <person name="Holland P.W."/>
            <person name="Paps J."/>
            <person name="Zhu Y."/>
            <person name="Wu F."/>
            <person name="Chen Y."/>
            <person name="Wang J."/>
            <person name="Peng C."/>
            <person name="Meng J."/>
            <person name="Yang L."/>
            <person name="Liu J."/>
            <person name="Wen B."/>
            <person name="Zhang N."/>
            <person name="Huang Z."/>
            <person name="Zhu Q."/>
            <person name="Feng Y."/>
            <person name="Mount A."/>
            <person name="Hedgecock D."/>
            <person name="Xu Z."/>
            <person name="Liu Y."/>
            <person name="Domazet-Loso T."/>
            <person name="Du Y."/>
            <person name="Sun X."/>
            <person name="Zhang S."/>
            <person name="Liu B."/>
            <person name="Cheng P."/>
            <person name="Jiang X."/>
            <person name="Li J."/>
            <person name="Fan D."/>
            <person name="Wang W."/>
            <person name="Fu W."/>
            <person name="Wang T."/>
            <person name="Wang B."/>
            <person name="Zhang J."/>
            <person name="Peng Z."/>
            <person name="Li Y."/>
            <person name="Li N."/>
            <person name="Wang J."/>
            <person name="Chen M."/>
            <person name="He Y."/>
            <person name="Tan F."/>
            <person name="Song X."/>
            <person name="Zheng Q."/>
            <person name="Huang R."/>
            <person name="Yang H."/>
            <person name="Du X."/>
            <person name="Chen L."/>
            <person name="Yang M."/>
            <person name="Gaffney P.M."/>
            <person name="Wang S."/>
            <person name="Luo L."/>
            <person name="She Z."/>
            <person name="Ming Y."/>
            <person name="Huang W."/>
            <person name="Zhang S."/>
            <person name="Huang B."/>
            <person name="Zhang Y."/>
            <person name="Qu T."/>
            <person name="Ni P."/>
            <person name="Miao G."/>
            <person name="Wang J."/>
            <person name="Wang Q."/>
            <person name="Steinberg C.E."/>
            <person name="Wang H."/>
            <person name="Li N."/>
            <person name="Qian L."/>
            <person name="Zhang G."/>
            <person name="Li Y."/>
            <person name="Yang H."/>
            <person name="Liu X."/>
            <person name="Wang J."/>
            <person name="Yin Y."/>
            <person name="Wang J."/>
        </authorList>
    </citation>
    <scope>NUCLEOTIDE SEQUENCE [LARGE SCALE GENOMIC DNA]</scope>
    <source>
        <strain evidence="7">05x7-T-G4-1.051#20</strain>
    </source>
</reference>
<dbReference type="InterPro" id="IPR053231">
    <property type="entry name" value="GPCR_LN-TM7"/>
</dbReference>
<feature type="transmembrane region" description="Helical" evidence="5">
    <location>
        <begin position="53"/>
        <end position="76"/>
    </location>
</feature>
<dbReference type="FunCoup" id="K1R572">
    <property type="interactions" value="114"/>
</dbReference>
<keyword evidence="9" id="KW-1185">Reference proteome</keyword>
<feature type="transmembrane region" description="Helical" evidence="5">
    <location>
        <begin position="274"/>
        <end position="295"/>
    </location>
</feature>
<comment type="subcellular location">
    <subcellularLocation>
        <location evidence="1">Membrane</location>
        <topology evidence="1">Multi-pass membrane protein</topology>
    </subcellularLocation>
</comment>
<keyword evidence="4 5" id="KW-0472">Membrane</keyword>
<dbReference type="GO" id="GO:0016020">
    <property type="term" value="C:membrane"/>
    <property type="evidence" value="ECO:0007669"/>
    <property type="project" value="UniProtKB-SubCell"/>
</dbReference>
<keyword evidence="2 5" id="KW-0812">Transmembrane</keyword>
<dbReference type="AlphaFoldDB" id="K1R572"/>
<evidence type="ECO:0000256" key="5">
    <source>
        <dbReference type="SAM" id="Phobius"/>
    </source>
</evidence>
<reference evidence="8" key="2">
    <citation type="submission" date="2022-08" db="UniProtKB">
        <authorList>
            <consortium name="EnsemblMetazoa"/>
        </authorList>
    </citation>
    <scope>IDENTIFICATION</scope>
    <source>
        <strain evidence="8">05x7-T-G4-1.051#20</strain>
    </source>
</reference>
<feature type="transmembrane region" description="Helical" evidence="5">
    <location>
        <begin position="161"/>
        <end position="183"/>
    </location>
</feature>
<dbReference type="GO" id="GO:0007166">
    <property type="term" value="P:cell surface receptor signaling pathway"/>
    <property type="evidence" value="ECO:0007669"/>
    <property type="project" value="InterPro"/>
</dbReference>
<evidence type="ECO:0000313" key="9">
    <source>
        <dbReference type="Proteomes" id="UP000005408"/>
    </source>
</evidence>
<dbReference type="GO" id="GO:0004930">
    <property type="term" value="F:G protein-coupled receptor activity"/>
    <property type="evidence" value="ECO:0007669"/>
    <property type="project" value="InterPro"/>
</dbReference>
<organism evidence="7">
    <name type="scientific">Magallana gigas</name>
    <name type="common">Pacific oyster</name>
    <name type="synonym">Crassostrea gigas</name>
    <dbReference type="NCBI Taxonomy" id="29159"/>
    <lineage>
        <taxon>Eukaryota</taxon>
        <taxon>Metazoa</taxon>
        <taxon>Spiralia</taxon>
        <taxon>Lophotrochozoa</taxon>
        <taxon>Mollusca</taxon>
        <taxon>Bivalvia</taxon>
        <taxon>Autobranchia</taxon>
        <taxon>Pteriomorphia</taxon>
        <taxon>Ostreida</taxon>
        <taxon>Ostreoidea</taxon>
        <taxon>Ostreidae</taxon>
        <taxon>Magallana</taxon>
    </lineage>
</organism>
<evidence type="ECO:0000256" key="1">
    <source>
        <dbReference type="ARBA" id="ARBA00004141"/>
    </source>
</evidence>
<dbReference type="Gene3D" id="1.20.1070.10">
    <property type="entry name" value="Rhodopsin 7-helix transmembrane proteins"/>
    <property type="match status" value="1"/>
</dbReference>